<dbReference type="EMBL" id="JXSL01000030">
    <property type="protein sequence ID" value="KIL98257.1"/>
    <property type="molecule type" value="Genomic_DNA"/>
</dbReference>
<dbReference type="InterPro" id="IPR045942">
    <property type="entry name" value="DUF6362"/>
</dbReference>
<name>A0A0C2U9U3_PARME</name>
<dbReference type="RefSeq" id="WP_041042319.1">
    <property type="nucleotide sequence ID" value="NZ_JXSL01000030.1"/>
</dbReference>
<dbReference type="Proteomes" id="UP000031971">
    <property type="component" value="Unassembled WGS sequence"/>
</dbReference>
<sequence length="162" mass="18388">MTEINWTPSLVEDRLAEAADTLRRLPETRVQGHASIWPPYVQECLESTEVKLRRPPPSAAAITRMDESLPWLRHLDPTDAKIIWLRATNAPWKVICWQVGMTRATAHRHWLFALCVMAWKLNGKRIPRHISKVDLIARTKAAEESEKCIDTSQGATVMASLG</sequence>
<organism evidence="2 3">
    <name type="scientific">Paramagnetospirillum magnetotacticum MS-1</name>
    <dbReference type="NCBI Taxonomy" id="272627"/>
    <lineage>
        <taxon>Bacteria</taxon>
        <taxon>Pseudomonadati</taxon>
        <taxon>Pseudomonadota</taxon>
        <taxon>Alphaproteobacteria</taxon>
        <taxon>Rhodospirillales</taxon>
        <taxon>Magnetospirillaceae</taxon>
        <taxon>Paramagnetospirillum</taxon>
    </lineage>
</organism>
<comment type="caution">
    <text evidence="2">The sequence shown here is derived from an EMBL/GenBank/DDBJ whole genome shotgun (WGS) entry which is preliminary data.</text>
</comment>
<dbReference type="STRING" id="272627.CCC_01318"/>
<dbReference type="Pfam" id="PF19889">
    <property type="entry name" value="DUF6362"/>
    <property type="match status" value="1"/>
</dbReference>
<reference evidence="2 3" key="1">
    <citation type="submission" date="2015-01" db="EMBL/GenBank/DDBJ databases">
        <title>Genome Sequence of Magnetospirillum magnetotacticum Strain MS-1.</title>
        <authorList>
            <person name="Marinov G.K."/>
            <person name="Smalley M.D."/>
            <person name="DeSalvo G."/>
        </authorList>
    </citation>
    <scope>NUCLEOTIDE SEQUENCE [LARGE SCALE GENOMIC DNA]</scope>
    <source>
        <strain evidence="2 3">MS-1</strain>
    </source>
</reference>
<evidence type="ECO:0000259" key="1">
    <source>
        <dbReference type="Pfam" id="PF19889"/>
    </source>
</evidence>
<keyword evidence="3" id="KW-1185">Reference proteome</keyword>
<dbReference type="AlphaFoldDB" id="A0A0C2U9U3"/>
<protein>
    <recommendedName>
        <fullName evidence="1">DUF6362 domain-containing protein</fullName>
    </recommendedName>
</protein>
<evidence type="ECO:0000313" key="3">
    <source>
        <dbReference type="Proteomes" id="UP000031971"/>
    </source>
</evidence>
<gene>
    <name evidence="2" type="ORF">CCC_01318</name>
</gene>
<dbReference type="OrthoDB" id="7360866at2"/>
<feature type="domain" description="DUF6362" evidence="1">
    <location>
        <begin position="23"/>
        <end position="116"/>
    </location>
</feature>
<accession>A0A0C2U9U3</accession>
<evidence type="ECO:0000313" key="2">
    <source>
        <dbReference type="EMBL" id="KIL98257.1"/>
    </source>
</evidence>
<proteinExistence type="predicted"/>